<feature type="transmembrane region" description="Helical" evidence="8">
    <location>
        <begin position="123"/>
        <end position="142"/>
    </location>
</feature>
<dbReference type="Gene3D" id="1.20.1530.20">
    <property type="match status" value="1"/>
</dbReference>
<dbReference type="GO" id="GO:0055085">
    <property type="term" value="P:transmembrane transport"/>
    <property type="evidence" value="ECO:0007669"/>
    <property type="project" value="InterPro"/>
</dbReference>
<name>A0A9D1SUU9_9FIRM</name>
<keyword evidence="7 8" id="KW-0472">Membrane</keyword>
<dbReference type="GO" id="GO:0005886">
    <property type="term" value="C:plasma membrane"/>
    <property type="evidence" value="ECO:0007669"/>
    <property type="project" value="UniProtKB-SubCell"/>
</dbReference>
<feature type="transmembrane region" description="Helical" evidence="8">
    <location>
        <begin position="229"/>
        <end position="252"/>
    </location>
</feature>
<feature type="transmembrane region" description="Helical" evidence="8">
    <location>
        <begin position="96"/>
        <end position="117"/>
    </location>
</feature>
<feature type="transmembrane region" description="Helical" evidence="8">
    <location>
        <begin position="6"/>
        <end position="23"/>
    </location>
</feature>
<dbReference type="InterPro" id="IPR004776">
    <property type="entry name" value="Mem_transp_PIN-like"/>
</dbReference>
<comment type="similarity">
    <text evidence="2">Belongs to the auxin efflux carrier (TC 2.A.69) family.</text>
</comment>
<dbReference type="PANTHER" id="PTHR36838:SF1">
    <property type="entry name" value="SLR1864 PROTEIN"/>
    <property type="match status" value="1"/>
</dbReference>
<dbReference type="EMBL" id="DVOB01000069">
    <property type="protein sequence ID" value="HIU95697.1"/>
    <property type="molecule type" value="Genomic_DNA"/>
</dbReference>
<feature type="transmembrane region" description="Helical" evidence="8">
    <location>
        <begin position="163"/>
        <end position="190"/>
    </location>
</feature>
<reference evidence="9" key="1">
    <citation type="submission" date="2020-10" db="EMBL/GenBank/DDBJ databases">
        <authorList>
            <person name="Gilroy R."/>
        </authorList>
    </citation>
    <scope>NUCLEOTIDE SEQUENCE</scope>
    <source>
        <strain evidence="9">ChiSjej4B22-8349</strain>
    </source>
</reference>
<feature type="transmembrane region" description="Helical" evidence="8">
    <location>
        <begin position="291"/>
        <end position="314"/>
    </location>
</feature>
<keyword evidence="5 8" id="KW-0812">Transmembrane</keyword>
<feature type="transmembrane region" description="Helical" evidence="8">
    <location>
        <begin position="58"/>
        <end position="84"/>
    </location>
</feature>
<feature type="transmembrane region" description="Helical" evidence="8">
    <location>
        <begin position="196"/>
        <end position="217"/>
    </location>
</feature>
<comment type="caution">
    <text evidence="9">The sequence shown here is derived from an EMBL/GenBank/DDBJ whole genome shotgun (WGS) entry which is preliminary data.</text>
</comment>
<evidence type="ECO:0000256" key="4">
    <source>
        <dbReference type="ARBA" id="ARBA00022475"/>
    </source>
</evidence>
<evidence type="ECO:0000313" key="10">
    <source>
        <dbReference type="Proteomes" id="UP000824130"/>
    </source>
</evidence>
<gene>
    <name evidence="9" type="ORF">IAD25_03180</name>
</gene>
<sequence>MYGQYFVLFAILFTGWFLRKINFIDDKMNHSINKLIVYFAYPCLIVHNIGSLETTGKVLTAFIIAFVLSFVCFILYGLVCWLYARLRKFPREESNVLELAMIMPNDGFMGFPVTLIFFGDFGLLLMLAHNAAMNLFTFTYGIKLIKRNFTDKRKATPGRFFKAALKLMVNPNILALIIGFVLSLLGGIIPAAVDEYLVYLGNISTPMAMIFIGSSLAGYDFKDIIKSRVIIEASAVKLILLPLITVGVVYFLPLDPMIKAVVVLGACFPVAATVSMLSEQEGQDPGPSSKTLFLSTVASLVTVPVSINLIELLFM</sequence>
<evidence type="ECO:0000256" key="6">
    <source>
        <dbReference type="ARBA" id="ARBA00022989"/>
    </source>
</evidence>
<evidence type="ECO:0000256" key="1">
    <source>
        <dbReference type="ARBA" id="ARBA00004651"/>
    </source>
</evidence>
<dbReference type="Pfam" id="PF03547">
    <property type="entry name" value="Mem_trans"/>
    <property type="match status" value="1"/>
</dbReference>
<dbReference type="PANTHER" id="PTHR36838">
    <property type="entry name" value="AUXIN EFFLUX CARRIER FAMILY PROTEIN"/>
    <property type="match status" value="1"/>
</dbReference>
<dbReference type="AlphaFoldDB" id="A0A9D1SUU9"/>
<keyword evidence="6 8" id="KW-1133">Transmembrane helix</keyword>
<dbReference type="Proteomes" id="UP000824130">
    <property type="component" value="Unassembled WGS sequence"/>
</dbReference>
<keyword evidence="3" id="KW-0813">Transport</keyword>
<organism evidence="9 10">
    <name type="scientific">Candidatus Allocopromorpha excrementipullorum</name>
    <dbReference type="NCBI Taxonomy" id="2840743"/>
    <lineage>
        <taxon>Bacteria</taxon>
        <taxon>Bacillati</taxon>
        <taxon>Bacillota</taxon>
        <taxon>Clostridia</taxon>
        <taxon>Eubacteriales</taxon>
        <taxon>Eubacteriaceae</taxon>
        <taxon>Eubacteriaceae incertae sedis</taxon>
        <taxon>Candidatus Allocopromorpha</taxon>
    </lineage>
</organism>
<dbReference type="InterPro" id="IPR038770">
    <property type="entry name" value="Na+/solute_symporter_sf"/>
</dbReference>
<evidence type="ECO:0000256" key="3">
    <source>
        <dbReference type="ARBA" id="ARBA00022448"/>
    </source>
</evidence>
<proteinExistence type="inferred from homology"/>
<evidence type="ECO:0000256" key="2">
    <source>
        <dbReference type="ARBA" id="ARBA00010145"/>
    </source>
</evidence>
<keyword evidence="4" id="KW-1003">Cell membrane</keyword>
<protein>
    <submittedName>
        <fullName evidence="9">AEC family transporter</fullName>
    </submittedName>
</protein>
<evidence type="ECO:0000313" key="9">
    <source>
        <dbReference type="EMBL" id="HIU95697.1"/>
    </source>
</evidence>
<comment type="subcellular location">
    <subcellularLocation>
        <location evidence="1">Cell membrane</location>
        <topology evidence="1">Multi-pass membrane protein</topology>
    </subcellularLocation>
</comment>
<evidence type="ECO:0000256" key="8">
    <source>
        <dbReference type="SAM" id="Phobius"/>
    </source>
</evidence>
<accession>A0A9D1SUU9</accession>
<reference evidence="9" key="2">
    <citation type="journal article" date="2021" name="PeerJ">
        <title>Extensive microbial diversity within the chicken gut microbiome revealed by metagenomics and culture.</title>
        <authorList>
            <person name="Gilroy R."/>
            <person name="Ravi A."/>
            <person name="Getino M."/>
            <person name="Pursley I."/>
            <person name="Horton D.L."/>
            <person name="Alikhan N.F."/>
            <person name="Baker D."/>
            <person name="Gharbi K."/>
            <person name="Hall N."/>
            <person name="Watson M."/>
            <person name="Adriaenssens E.M."/>
            <person name="Foster-Nyarko E."/>
            <person name="Jarju S."/>
            <person name="Secka A."/>
            <person name="Antonio M."/>
            <person name="Oren A."/>
            <person name="Chaudhuri R.R."/>
            <person name="La Ragione R."/>
            <person name="Hildebrand F."/>
            <person name="Pallen M.J."/>
        </authorList>
    </citation>
    <scope>NUCLEOTIDE SEQUENCE</scope>
    <source>
        <strain evidence="9">ChiSjej4B22-8349</strain>
    </source>
</reference>
<evidence type="ECO:0000256" key="5">
    <source>
        <dbReference type="ARBA" id="ARBA00022692"/>
    </source>
</evidence>
<feature type="transmembrane region" description="Helical" evidence="8">
    <location>
        <begin position="35"/>
        <end position="52"/>
    </location>
</feature>
<evidence type="ECO:0000256" key="7">
    <source>
        <dbReference type="ARBA" id="ARBA00023136"/>
    </source>
</evidence>